<keyword evidence="3" id="KW-0812">Transmembrane</keyword>
<dbReference type="InterPro" id="IPR006260">
    <property type="entry name" value="TonB/TolA_C"/>
</dbReference>
<dbReference type="OrthoDB" id="8207507at2"/>
<evidence type="ECO:0000256" key="3">
    <source>
        <dbReference type="ARBA" id="ARBA00022692"/>
    </source>
</evidence>
<dbReference type="InterPro" id="IPR011662">
    <property type="entry name" value="Secretin/TonB_short_N"/>
</dbReference>
<organism evidence="8 9">
    <name type="scientific">Blastochloris viridis</name>
    <name type="common">Rhodopseudomonas viridis</name>
    <dbReference type="NCBI Taxonomy" id="1079"/>
    <lineage>
        <taxon>Bacteria</taxon>
        <taxon>Pseudomonadati</taxon>
        <taxon>Pseudomonadota</taxon>
        <taxon>Alphaproteobacteria</taxon>
        <taxon>Hyphomicrobiales</taxon>
        <taxon>Blastochloridaceae</taxon>
        <taxon>Blastochloris</taxon>
    </lineage>
</organism>
<keyword evidence="5" id="KW-0472">Membrane</keyword>
<accession>A0A0P0JMG6</accession>
<dbReference type="PATRIC" id="fig|1079.6.peg.2176"/>
<dbReference type="GO" id="GO:0019867">
    <property type="term" value="C:outer membrane"/>
    <property type="evidence" value="ECO:0007669"/>
    <property type="project" value="InterPro"/>
</dbReference>
<keyword evidence="6" id="KW-0998">Cell outer membrane</keyword>
<dbReference type="STRING" id="1079.BVIR_2097"/>
<evidence type="ECO:0000256" key="4">
    <source>
        <dbReference type="ARBA" id="ARBA00022989"/>
    </source>
</evidence>
<evidence type="ECO:0000313" key="8">
    <source>
        <dbReference type="EMBL" id="CUU42530.1"/>
    </source>
</evidence>
<evidence type="ECO:0000256" key="6">
    <source>
        <dbReference type="ARBA" id="ARBA00023237"/>
    </source>
</evidence>
<reference evidence="9" key="1">
    <citation type="journal article" date="2016" name="Genome Announc.">
        <title>Revised genome sequence of the purple photosynthetic bacterium Blastochloris viridis.</title>
        <authorList>
            <person name="Liu L.N."/>
            <person name="Faulkner M."/>
            <person name="Liu X."/>
            <person name="Huang F."/>
            <person name="Darby A.C."/>
            <person name="Hall N."/>
        </authorList>
    </citation>
    <scope>NUCLEOTIDE SEQUENCE [LARGE SCALE GENOMIC DNA]</scope>
    <source>
        <strain evidence="9">ATCC 19567 / DSM 133 / F</strain>
    </source>
</reference>
<comment type="subcellular location">
    <subcellularLocation>
        <location evidence="1">Membrane</location>
        <topology evidence="1">Single-pass membrane protein</topology>
    </subcellularLocation>
</comment>
<evidence type="ECO:0000313" key="9">
    <source>
        <dbReference type="Proteomes" id="UP000065734"/>
    </source>
</evidence>
<dbReference type="Proteomes" id="UP000065734">
    <property type="component" value="Chromosome I"/>
</dbReference>
<dbReference type="Gene3D" id="3.55.50.30">
    <property type="match status" value="1"/>
</dbReference>
<keyword evidence="2" id="KW-0813">Transport</keyword>
<protein>
    <submittedName>
        <fullName evidence="8">Iron(III) dicitrate transport protein FecA</fullName>
    </submittedName>
</protein>
<proteinExistence type="predicted"/>
<evidence type="ECO:0000256" key="1">
    <source>
        <dbReference type="ARBA" id="ARBA00004167"/>
    </source>
</evidence>
<keyword evidence="9" id="KW-1185">Reference proteome</keyword>
<keyword evidence="4" id="KW-1133">Transmembrane helix</keyword>
<dbReference type="Pfam" id="PF07660">
    <property type="entry name" value="STN"/>
    <property type="match status" value="1"/>
</dbReference>
<evidence type="ECO:0000259" key="7">
    <source>
        <dbReference type="SMART" id="SM00965"/>
    </source>
</evidence>
<dbReference type="AlphaFoldDB" id="A0A0P0JMG6"/>
<evidence type="ECO:0000256" key="5">
    <source>
        <dbReference type="ARBA" id="ARBA00023136"/>
    </source>
</evidence>
<dbReference type="NCBIfam" id="TIGR01352">
    <property type="entry name" value="tonB_Cterm"/>
    <property type="match status" value="1"/>
</dbReference>
<dbReference type="KEGG" id="bvr:BVIR_2097"/>
<name>A0A0P0JMG6_BLAVI</name>
<feature type="domain" description="Secretin/TonB short N-terminal" evidence="7">
    <location>
        <begin position="87"/>
        <end position="138"/>
    </location>
</feature>
<dbReference type="Pfam" id="PF13103">
    <property type="entry name" value="TonB_2"/>
    <property type="match status" value="1"/>
</dbReference>
<dbReference type="SUPFAM" id="SSF74653">
    <property type="entry name" value="TolA/TonB C-terminal domain"/>
    <property type="match status" value="1"/>
</dbReference>
<evidence type="ECO:0000256" key="2">
    <source>
        <dbReference type="ARBA" id="ARBA00022448"/>
    </source>
</evidence>
<dbReference type="EMBL" id="LN907867">
    <property type="protein sequence ID" value="CUU42530.1"/>
    <property type="molecule type" value="Genomic_DNA"/>
</dbReference>
<dbReference type="SMART" id="SM00965">
    <property type="entry name" value="STN"/>
    <property type="match status" value="1"/>
</dbReference>
<sequence>MTHHCKGSRARLDDIFQTGHCSLLECSGPAEAFSRGMAVQISRAICLALAAVPLIAPAIAASDDIVFDIPPQSLDTALEFYSVAAGREVVYDGRLATGRQSRSLKGAYSAEAALRVLLEGTGISPRFMSTDAFVLVPDVAISKPSPSEDMVPPVAISRYYGDIQAALKRALCGNDLTQPGNYRVVVSFWIGTGGTVSRVELLGSSDDRYRDGVIIQTIRALSINRPPPPGFAQPVTLMVVPRLQGAAIDCPAAALQPVKMQP</sequence>
<gene>
    <name evidence="8" type="primary">fecA_1</name>
    <name evidence="8" type="ORF">BVIRIDIS_15420</name>
</gene>